<dbReference type="InterPro" id="IPR011990">
    <property type="entry name" value="TPR-like_helical_dom_sf"/>
</dbReference>
<feature type="repeat" description="PPR" evidence="3">
    <location>
        <begin position="473"/>
        <end position="507"/>
    </location>
</feature>
<dbReference type="InterPro" id="IPR050667">
    <property type="entry name" value="PPR-containing_protein"/>
</dbReference>
<evidence type="ECO:0000256" key="3">
    <source>
        <dbReference type="PROSITE-ProRule" id="PRU00708"/>
    </source>
</evidence>
<feature type="repeat" description="PPR" evidence="3">
    <location>
        <begin position="372"/>
        <end position="406"/>
    </location>
</feature>
<dbReference type="Pfam" id="PF01535">
    <property type="entry name" value="PPR"/>
    <property type="match status" value="3"/>
</dbReference>
<evidence type="ECO:0000256" key="1">
    <source>
        <dbReference type="ARBA" id="ARBA00007626"/>
    </source>
</evidence>
<protein>
    <submittedName>
        <fullName evidence="6">Pentatricopeptide repeat-containing protein, mitochondrial</fullName>
    </submittedName>
</protein>
<reference evidence="6" key="2">
    <citation type="submission" date="2019-07" db="EMBL/GenBank/DDBJ databases">
        <authorList>
            <person name="Yang Y."/>
            <person name="Bocs S."/>
            <person name="Baudouin L."/>
        </authorList>
    </citation>
    <scope>NUCLEOTIDE SEQUENCE</scope>
    <source>
        <tissue evidence="6">Spear leaf of Hainan Tall coconut</tissue>
    </source>
</reference>
<dbReference type="EMBL" id="CM017872">
    <property type="protein sequence ID" value="KAG1327565.1"/>
    <property type="molecule type" value="Genomic_DNA"/>
</dbReference>
<dbReference type="PANTHER" id="PTHR47939">
    <property type="entry name" value="MEMBRANE-ASSOCIATED SALT-INDUCIBLE PROTEIN-LIKE"/>
    <property type="match status" value="1"/>
</dbReference>
<evidence type="ECO:0000259" key="5">
    <source>
        <dbReference type="Pfam" id="PF17177"/>
    </source>
</evidence>
<feature type="domain" description="PROP1-like PPR" evidence="5">
    <location>
        <begin position="305"/>
        <end position="436"/>
    </location>
</feature>
<keyword evidence="2" id="KW-0677">Repeat</keyword>
<evidence type="ECO:0000313" key="7">
    <source>
        <dbReference type="Proteomes" id="UP000797356"/>
    </source>
</evidence>
<dbReference type="Proteomes" id="UP000797356">
    <property type="component" value="Chromosome 1"/>
</dbReference>
<feature type="region of interest" description="Disordered" evidence="4">
    <location>
        <begin position="25"/>
        <end position="48"/>
    </location>
</feature>
<dbReference type="NCBIfam" id="TIGR00756">
    <property type="entry name" value="PPR"/>
    <property type="match status" value="5"/>
</dbReference>
<dbReference type="OrthoDB" id="185373at2759"/>
<comment type="caution">
    <text evidence="6">The sequence shown here is derived from an EMBL/GenBank/DDBJ whole genome shotgun (WGS) entry which is preliminary data.</text>
</comment>
<name>A0A8K0MVL8_COCNU</name>
<accession>A0A8K0MVL8</accession>
<sequence>MALVVITTWRKTRLPLLLLRSLLLNPPPRPSGPFPPRSPAPSALSFSSLASPSPRLLPFGAQPQSALLSSLRPSPDTDSSDFESDPDEPKTPVDEADLQGFFQLLSQAKSLLSSPREALAFLRASSGVKITRDLVCKALWELRWDWVSALLAWRWAEEHVLGCPWAWHLMLWVLGKQGRFDLAWWLVRRLYRKSILTQRAMVIMMERYAAANDARKAIKTFHAMVTFRIDADLAAYYALLHALCKNKNVEEAEEFLLLNQKFYPLTADNFNVVLDGWCNIIGDVVEAKRVWREMSNCCITPNGTTYSHMIRCFSKVGNLFDSLRLYDEMKKRGWVPDLLVYNSLIYVLTKENCLKDANNIFERITEAGLQPNVETYNSMIYPLCEAHKLEEARGVLDEMMVKGIHPNIDTYHAFIKVEDVEGTLKVMNKMRIVGCGPNGYTFLLLFDKFFSLDKSDSALRMWSEMKRYNVVPGSAHYIALVQGLTSHGWIPKALEFYNEMISRGFPADPKLEKLFKTFMSKNKNHWSRGGKDYIVSRHGRFNSMAGAKVR</sequence>
<feature type="repeat" description="PPR" evidence="3">
    <location>
        <begin position="438"/>
        <end position="472"/>
    </location>
</feature>
<dbReference type="PANTHER" id="PTHR47939:SF5">
    <property type="entry name" value="PENTACOTRIPEPTIDE-REPEAT REGION OF PRORP DOMAIN-CONTAINING PROTEIN"/>
    <property type="match status" value="1"/>
</dbReference>
<feature type="compositionally biased region" description="Pro residues" evidence="4">
    <location>
        <begin position="25"/>
        <end position="39"/>
    </location>
</feature>
<feature type="region of interest" description="Disordered" evidence="4">
    <location>
        <begin position="68"/>
        <end position="92"/>
    </location>
</feature>
<dbReference type="Gene3D" id="1.25.40.10">
    <property type="entry name" value="Tetratricopeptide repeat domain"/>
    <property type="match status" value="3"/>
</dbReference>
<keyword evidence="7" id="KW-1185">Reference proteome</keyword>
<feature type="repeat" description="PPR" evidence="3">
    <location>
        <begin position="302"/>
        <end position="336"/>
    </location>
</feature>
<dbReference type="InterPro" id="IPR033443">
    <property type="entry name" value="PROP1-like_PPR_dom"/>
</dbReference>
<dbReference type="Pfam" id="PF17177">
    <property type="entry name" value="PPR_long"/>
    <property type="match status" value="1"/>
</dbReference>
<organism evidence="6 7">
    <name type="scientific">Cocos nucifera</name>
    <name type="common">Coconut palm</name>
    <dbReference type="NCBI Taxonomy" id="13894"/>
    <lineage>
        <taxon>Eukaryota</taxon>
        <taxon>Viridiplantae</taxon>
        <taxon>Streptophyta</taxon>
        <taxon>Embryophyta</taxon>
        <taxon>Tracheophyta</taxon>
        <taxon>Spermatophyta</taxon>
        <taxon>Magnoliopsida</taxon>
        <taxon>Liliopsida</taxon>
        <taxon>Arecaceae</taxon>
        <taxon>Arecoideae</taxon>
        <taxon>Cocoseae</taxon>
        <taxon>Attaleinae</taxon>
        <taxon>Cocos</taxon>
    </lineage>
</organism>
<feature type="repeat" description="PPR" evidence="3">
    <location>
        <begin position="266"/>
        <end position="301"/>
    </location>
</feature>
<evidence type="ECO:0000313" key="6">
    <source>
        <dbReference type="EMBL" id="KAG1327565.1"/>
    </source>
</evidence>
<feature type="repeat" description="PPR" evidence="3">
    <location>
        <begin position="337"/>
        <end position="371"/>
    </location>
</feature>
<evidence type="ECO:0000256" key="4">
    <source>
        <dbReference type="SAM" id="MobiDB-lite"/>
    </source>
</evidence>
<dbReference type="AlphaFoldDB" id="A0A8K0MVL8"/>
<evidence type="ECO:0000256" key="2">
    <source>
        <dbReference type="ARBA" id="ARBA00022737"/>
    </source>
</evidence>
<dbReference type="PROSITE" id="PS51375">
    <property type="entry name" value="PPR"/>
    <property type="match status" value="6"/>
</dbReference>
<comment type="similarity">
    <text evidence="1">Belongs to the PPR family. P subfamily.</text>
</comment>
<proteinExistence type="inferred from homology"/>
<reference evidence="6" key="1">
    <citation type="journal article" date="2017" name="Gigascience">
        <title>The genome draft of coconut (Cocos nucifera).</title>
        <authorList>
            <person name="Xiao Y."/>
            <person name="Xu P."/>
            <person name="Fan H."/>
            <person name="Baudouin L."/>
            <person name="Xia W."/>
            <person name="Bocs S."/>
            <person name="Xu J."/>
            <person name="Li Q."/>
            <person name="Guo A."/>
            <person name="Zhou L."/>
            <person name="Li J."/>
            <person name="Wu Y."/>
            <person name="Ma Z."/>
            <person name="Armero A."/>
            <person name="Issali A.E."/>
            <person name="Liu N."/>
            <person name="Peng M."/>
            <person name="Yang Y."/>
        </authorList>
    </citation>
    <scope>NUCLEOTIDE SEQUENCE</scope>
    <source>
        <tissue evidence="6">Spear leaf of Hainan Tall coconut</tissue>
    </source>
</reference>
<gene>
    <name evidence="6" type="ORF">COCNU_01G014990</name>
</gene>
<dbReference type="InterPro" id="IPR002885">
    <property type="entry name" value="PPR_rpt"/>
</dbReference>